<dbReference type="InterPro" id="IPR058363">
    <property type="entry name" value="DUF8050"/>
</dbReference>
<dbReference type="STRING" id="519442.Huta_0248"/>
<dbReference type="AlphaFoldDB" id="C7NPY9"/>
<dbReference type="eggNOG" id="arCOG06274">
    <property type="taxonomic scope" value="Archaea"/>
</dbReference>
<name>C7NPY9_HALUD</name>
<feature type="transmembrane region" description="Helical" evidence="1">
    <location>
        <begin position="95"/>
        <end position="113"/>
    </location>
</feature>
<evidence type="ECO:0000256" key="1">
    <source>
        <dbReference type="SAM" id="Phobius"/>
    </source>
</evidence>
<dbReference type="Proteomes" id="UP000002071">
    <property type="component" value="Chromosome"/>
</dbReference>
<organism evidence="3 4">
    <name type="scientific">Halorhabdus utahensis (strain DSM 12940 / JCM 11049 / AX-2)</name>
    <dbReference type="NCBI Taxonomy" id="519442"/>
    <lineage>
        <taxon>Archaea</taxon>
        <taxon>Methanobacteriati</taxon>
        <taxon>Methanobacteriota</taxon>
        <taxon>Stenosarchaea group</taxon>
        <taxon>Halobacteria</taxon>
        <taxon>Halobacteriales</taxon>
        <taxon>Haloarculaceae</taxon>
        <taxon>Halorhabdus</taxon>
    </lineage>
</organism>
<gene>
    <name evidence="3" type="ordered locus">Huta_0248</name>
</gene>
<dbReference type="EMBL" id="CP001687">
    <property type="protein sequence ID" value="ACV10436.1"/>
    <property type="molecule type" value="Genomic_DNA"/>
</dbReference>
<reference evidence="3 4" key="1">
    <citation type="journal article" date="2009" name="Stand. Genomic Sci.">
        <title>Complete genome sequence of Halorhabdus utahensis type strain (AX-2).</title>
        <authorList>
            <person name="Anderson I."/>
            <person name="Tindall B.J."/>
            <person name="Pomrenke H."/>
            <person name="Goker M."/>
            <person name="Lapidus A."/>
            <person name="Nolan M."/>
            <person name="Copeland A."/>
            <person name="Glavina Del Rio T."/>
            <person name="Chen F."/>
            <person name="Tice H."/>
            <person name="Cheng J.F."/>
            <person name="Lucas S."/>
            <person name="Chertkov O."/>
            <person name="Bruce D."/>
            <person name="Brettin T."/>
            <person name="Detter J.C."/>
            <person name="Han C."/>
            <person name="Goodwin L."/>
            <person name="Land M."/>
            <person name="Hauser L."/>
            <person name="Chang Y.J."/>
            <person name="Jeffries C.D."/>
            <person name="Pitluck S."/>
            <person name="Pati A."/>
            <person name="Mavromatis K."/>
            <person name="Ivanova N."/>
            <person name="Ovchinnikova G."/>
            <person name="Chen A."/>
            <person name="Palaniappan K."/>
            <person name="Chain P."/>
            <person name="Rohde M."/>
            <person name="Bristow J."/>
            <person name="Eisen J.A."/>
            <person name="Markowitz V."/>
            <person name="Hugenholtz P."/>
            <person name="Kyrpides N.C."/>
            <person name="Klenk H.P."/>
        </authorList>
    </citation>
    <scope>NUCLEOTIDE SEQUENCE [LARGE SCALE GENOMIC DNA]</scope>
    <source>
        <strain evidence="4">DSM 12940 / JCM 11049 / AX-2</strain>
    </source>
</reference>
<keyword evidence="1" id="KW-0472">Membrane</keyword>
<dbReference type="GeneID" id="8382511"/>
<accession>C7NPY9</accession>
<evidence type="ECO:0000313" key="3">
    <source>
        <dbReference type="EMBL" id="ACV10436.1"/>
    </source>
</evidence>
<feature type="transmembrane region" description="Helical" evidence="1">
    <location>
        <begin position="12"/>
        <end position="39"/>
    </location>
</feature>
<sequence length="148" mass="16207">MPHVNRGTRAVAVLTLLVVPWTVLLSGGYVTLVMPWGLFDPFAFHVTLLPDYLAATGSGPPPFLLSWPIGVVIYALTLASVAAESVNRGDPRVTAGLLVLVGVTQLTVSWGFFRRGGYVVVPLGTLVAWTIAWWFYWPDLRRIGTFPR</sequence>
<keyword evidence="1" id="KW-1133">Transmembrane helix</keyword>
<evidence type="ECO:0000313" key="4">
    <source>
        <dbReference type="Proteomes" id="UP000002071"/>
    </source>
</evidence>
<evidence type="ECO:0000259" key="2">
    <source>
        <dbReference type="Pfam" id="PF26224"/>
    </source>
</evidence>
<proteinExistence type="predicted"/>
<dbReference type="KEGG" id="hut:Huta_0248"/>
<keyword evidence="1" id="KW-0812">Transmembrane</keyword>
<dbReference type="NCBIfam" id="TIGR04206">
    <property type="entry name" value="near_ArtA"/>
    <property type="match status" value="1"/>
</dbReference>
<dbReference type="RefSeq" id="WP_012795313.1">
    <property type="nucleotide sequence ID" value="NC_013158.1"/>
</dbReference>
<keyword evidence="4" id="KW-1185">Reference proteome</keyword>
<dbReference type="Pfam" id="PF26224">
    <property type="entry name" value="DUF8050"/>
    <property type="match status" value="1"/>
</dbReference>
<feature type="transmembrane region" description="Helical" evidence="1">
    <location>
        <begin position="63"/>
        <end position="83"/>
    </location>
</feature>
<dbReference type="HOGENOM" id="CLU_147139_0_0_2"/>
<dbReference type="OrthoDB" id="214467at2157"/>
<feature type="domain" description="DUF8050" evidence="2">
    <location>
        <begin position="5"/>
        <end position="143"/>
    </location>
</feature>
<dbReference type="InterPro" id="IPR026436">
    <property type="entry name" value="CHP04206"/>
</dbReference>
<feature type="transmembrane region" description="Helical" evidence="1">
    <location>
        <begin position="119"/>
        <end position="137"/>
    </location>
</feature>
<protein>
    <recommendedName>
        <fullName evidence="2">DUF8050 domain-containing protein</fullName>
    </recommendedName>
</protein>